<feature type="compositionally biased region" description="Low complexity" evidence="2">
    <location>
        <begin position="306"/>
        <end position="325"/>
    </location>
</feature>
<organism evidence="4 5">
    <name type="scientific">Neocallimastix californiae</name>
    <dbReference type="NCBI Taxonomy" id="1754190"/>
    <lineage>
        <taxon>Eukaryota</taxon>
        <taxon>Fungi</taxon>
        <taxon>Fungi incertae sedis</taxon>
        <taxon>Chytridiomycota</taxon>
        <taxon>Chytridiomycota incertae sedis</taxon>
        <taxon>Neocallimastigomycetes</taxon>
        <taxon>Neocallimastigales</taxon>
        <taxon>Neocallimastigaceae</taxon>
        <taxon>Neocallimastix</taxon>
    </lineage>
</organism>
<evidence type="ECO:0000313" key="5">
    <source>
        <dbReference type="Proteomes" id="UP000193920"/>
    </source>
</evidence>
<protein>
    <recommendedName>
        <fullName evidence="3">Anti-proliferative protein domain-containing protein</fullName>
    </recommendedName>
</protein>
<dbReference type="Gene3D" id="3.90.640.90">
    <property type="entry name" value="Anti-proliferative protein, N-terminal domain"/>
    <property type="match status" value="1"/>
</dbReference>
<feature type="region of interest" description="Disordered" evidence="2">
    <location>
        <begin position="232"/>
        <end position="325"/>
    </location>
</feature>
<dbReference type="PANTHER" id="PTHR22978:SF22">
    <property type="entry name" value="BTG FAMILY PROTEIN"/>
    <property type="match status" value="1"/>
</dbReference>
<dbReference type="Pfam" id="PF07742">
    <property type="entry name" value="BTG"/>
    <property type="match status" value="1"/>
</dbReference>
<dbReference type="GO" id="GO:0005737">
    <property type="term" value="C:cytoplasm"/>
    <property type="evidence" value="ECO:0007669"/>
    <property type="project" value="TreeGrafter"/>
</dbReference>
<evidence type="ECO:0000259" key="3">
    <source>
        <dbReference type="Pfam" id="PF07742"/>
    </source>
</evidence>
<feature type="domain" description="Anti-proliferative protein" evidence="3">
    <location>
        <begin position="30"/>
        <end position="110"/>
    </location>
</feature>
<dbReference type="Proteomes" id="UP000193920">
    <property type="component" value="Unassembled WGS sequence"/>
</dbReference>
<dbReference type="EMBL" id="MCOG01000019">
    <property type="protein sequence ID" value="ORY77484.1"/>
    <property type="molecule type" value="Genomic_DNA"/>
</dbReference>
<keyword evidence="5" id="KW-1185">Reference proteome</keyword>
<accession>A0A1Y2F1X0</accession>
<proteinExistence type="inferred from homology"/>
<feature type="compositionally biased region" description="Basic residues" evidence="2">
    <location>
        <begin position="237"/>
        <end position="246"/>
    </location>
</feature>
<evidence type="ECO:0000313" key="4">
    <source>
        <dbReference type="EMBL" id="ORY77484.1"/>
    </source>
</evidence>
<dbReference type="InterPro" id="IPR036054">
    <property type="entry name" value="BTG-like_sf"/>
</dbReference>
<evidence type="ECO:0000256" key="1">
    <source>
        <dbReference type="ARBA" id="ARBA00007989"/>
    </source>
</evidence>
<feature type="compositionally biased region" description="Low complexity" evidence="2">
    <location>
        <begin position="256"/>
        <end position="273"/>
    </location>
</feature>
<sequence length="500" mass="55648">MAKNSGKSKAKKNAKKNGLVTNSNINKRKMYPEISTVCDFFCRYLVNSNLFNLEQILNFKTNLRAILTKKYKQYTWDKRQPLKGNACRSILVLKSTLDPVLIVAGYKAGFLKMDEEDVDLKFNQDQQIISNLNSSINNFTNVITITPPPEYDDDDSIESSSLSRLSFIENSPSLTAIKTNTLEKGQTISYEVFKNIFLKNGELVLWCDPGSVSYSLDDGQIITLYDKEKEKIEHKKNSSNKNRKSVSPKVKESATPSPSLSVSPNLSCSESSSTIGKKSPLVLPAAAVSKKNKKKNKKKERKEAINNTNNQLNSSSSKSKNSTNVNKKINTSKVQQNHATVNDILKNVDLNDLIMLPPSYNNENQNLSSINSEHLSISSIPASYSNGVLVNSGSVTSKSKYFNSLNREIKNDDNISFSPELDGKKLINRRESFLSAIPNNNEMGNNIMNTKNRKNSLNNNYNKIISTMTQATSATTRISGNITEKAHPFIGLLSRSAVIV</sequence>
<name>A0A1Y2F1X0_9FUNG</name>
<dbReference type="OrthoDB" id="2149170at2759"/>
<feature type="compositionally biased region" description="Basic residues" evidence="2">
    <location>
        <begin position="290"/>
        <end position="300"/>
    </location>
</feature>
<dbReference type="SUPFAM" id="SSF160696">
    <property type="entry name" value="BTG domain-like"/>
    <property type="match status" value="1"/>
</dbReference>
<dbReference type="AlphaFoldDB" id="A0A1Y2F1X0"/>
<gene>
    <name evidence="4" type="ORF">LY90DRAFT_665266</name>
</gene>
<comment type="similarity">
    <text evidence="1">Belongs to the BTG family.</text>
</comment>
<reference evidence="4 5" key="1">
    <citation type="submission" date="2016-08" db="EMBL/GenBank/DDBJ databases">
        <title>A Parts List for Fungal Cellulosomes Revealed by Comparative Genomics.</title>
        <authorList>
            <consortium name="DOE Joint Genome Institute"/>
            <person name="Haitjema C.H."/>
            <person name="Gilmore S.P."/>
            <person name="Henske J.K."/>
            <person name="Solomon K.V."/>
            <person name="De Groot R."/>
            <person name="Kuo A."/>
            <person name="Mondo S.J."/>
            <person name="Salamov A.A."/>
            <person name="Labutti K."/>
            <person name="Zhao Z."/>
            <person name="Chiniquy J."/>
            <person name="Barry K."/>
            <person name="Brewer H.M."/>
            <person name="Purvine S.O."/>
            <person name="Wright A.T."/>
            <person name="Boxma B."/>
            <person name="Van Alen T."/>
            <person name="Hackstein J.H."/>
            <person name="Baker S.E."/>
            <person name="Grigoriev I.V."/>
            <person name="O'Malley M.A."/>
        </authorList>
    </citation>
    <scope>NUCLEOTIDE SEQUENCE [LARGE SCALE GENOMIC DNA]</scope>
    <source>
        <strain evidence="4 5">G1</strain>
    </source>
</reference>
<comment type="caution">
    <text evidence="4">The sequence shown here is derived from an EMBL/GenBank/DDBJ whole genome shotgun (WGS) entry which is preliminary data.</text>
</comment>
<dbReference type="GO" id="GO:0005634">
    <property type="term" value="C:nucleus"/>
    <property type="evidence" value="ECO:0007669"/>
    <property type="project" value="TreeGrafter"/>
</dbReference>
<dbReference type="InterPro" id="IPR002087">
    <property type="entry name" value="Anti_prolifrtn"/>
</dbReference>
<dbReference type="PANTHER" id="PTHR22978">
    <property type="entry name" value="B-CELL TRANSLOCATION GENE"/>
    <property type="match status" value="1"/>
</dbReference>
<evidence type="ECO:0000256" key="2">
    <source>
        <dbReference type="SAM" id="MobiDB-lite"/>
    </source>
</evidence>
<dbReference type="InterPro" id="IPR033332">
    <property type="entry name" value="BTG"/>
</dbReference>